<evidence type="ECO:0008006" key="3">
    <source>
        <dbReference type="Google" id="ProtNLM"/>
    </source>
</evidence>
<accession>A0ABR3JTG4</accession>
<reference evidence="2" key="1">
    <citation type="submission" date="2024-06" db="EMBL/GenBank/DDBJ databases">
        <title>Multi-omics analyses provide insights into the biosynthesis of the anticancer antibiotic pleurotin in Hohenbuehelia grisea.</title>
        <authorList>
            <person name="Weaver J.A."/>
            <person name="Alberti F."/>
        </authorList>
    </citation>
    <scope>NUCLEOTIDE SEQUENCE [LARGE SCALE GENOMIC DNA]</scope>
    <source>
        <strain evidence="2">T-177</strain>
    </source>
</reference>
<sequence length="381" mass="43187">MTSFFSNMPLDVGSALFPFVAPRDLAILARTAKMFQTGAEEVLYRQVDIIGVERLWIFAQTISSRNCLKKAKSVQSLSTTIPTDELPSDRRGIMQPYNHIGKICSSFKRIRHYLPGLERVKVTARGALPPTMVSLFCSLGYESPSPRIELHLDFVIAKWNVLAYGDWSDDLEQAAGFQRDSKLNLTYYNGPAPLVWLFPRMTSLTKVVLQFPDHRDVCIEAIIKLLAECTRGRLTHLACARDGNNLDLIDVICEAFESIDELIICGAYKNLGTRREGQIPIFPDKTFEVTIDSIFLHVIVKRVENFSSLRLFEFNLSDIVIGRMARNQDLSQLLEYNFPFLETFELLLKPYCRSPNGWRICPAHQDESTDHVCTPAPGFAI</sequence>
<protein>
    <recommendedName>
        <fullName evidence="3">F-box domain-containing protein</fullName>
    </recommendedName>
</protein>
<dbReference type="Proteomes" id="UP001556367">
    <property type="component" value="Unassembled WGS sequence"/>
</dbReference>
<evidence type="ECO:0000313" key="2">
    <source>
        <dbReference type="Proteomes" id="UP001556367"/>
    </source>
</evidence>
<gene>
    <name evidence="1" type="ORF">HGRIS_014450</name>
</gene>
<dbReference type="EMBL" id="JASNQZ010000003">
    <property type="protein sequence ID" value="KAL0959165.1"/>
    <property type="molecule type" value="Genomic_DNA"/>
</dbReference>
<keyword evidence="2" id="KW-1185">Reference proteome</keyword>
<organism evidence="1 2">
    <name type="scientific">Hohenbuehelia grisea</name>
    <dbReference type="NCBI Taxonomy" id="104357"/>
    <lineage>
        <taxon>Eukaryota</taxon>
        <taxon>Fungi</taxon>
        <taxon>Dikarya</taxon>
        <taxon>Basidiomycota</taxon>
        <taxon>Agaricomycotina</taxon>
        <taxon>Agaricomycetes</taxon>
        <taxon>Agaricomycetidae</taxon>
        <taxon>Agaricales</taxon>
        <taxon>Pleurotineae</taxon>
        <taxon>Pleurotaceae</taxon>
        <taxon>Hohenbuehelia</taxon>
    </lineage>
</organism>
<proteinExistence type="predicted"/>
<evidence type="ECO:0000313" key="1">
    <source>
        <dbReference type="EMBL" id="KAL0959165.1"/>
    </source>
</evidence>
<comment type="caution">
    <text evidence="1">The sequence shown here is derived from an EMBL/GenBank/DDBJ whole genome shotgun (WGS) entry which is preliminary data.</text>
</comment>
<name>A0ABR3JTG4_9AGAR</name>